<dbReference type="Proteomes" id="UP000284395">
    <property type="component" value="Unassembled WGS sequence"/>
</dbReference>
<feature type="region of interest" description="Disordered" evidence="1">
    <location>
        <begin position="59"/>
        <end position="162"/>
    </location>
</feature>
<evidence type="ECO:0000256" key="1">
    <source>
        <dbReference type="SAM" id="MobiDB-lite"/>
    </source>
</evidence>
<dbReference type="AlphaFoldDB" id="A0A420EMM4"/>
<comment type="caution">
    <text evidence="3">The sequence shown here is derived from an EMBL/GenBank/DDBJ whole genome shotgun (WGS) entry which is preliminary data.</text>
</comment>
<dbReference type="OrthoDB" id="7408224at2"/>
<organism evidence="3 4">
    <name type="scientific">Altericroceibacterium spongiae</name>
    <dbReference type="NCBI Taxonomy" id="2320269"/>
    <lineage>
        <taxon>Bacteria</taxon>
        <taxon>Pseudomonadati</taxon>
        <taxon>Pseudomonadota</taxon>
        <taxon>Alphaproteobacteria</taxon>
        <taxon>Sphingomonadales</taxon>
        <taxon>Erythrobacteraceae</taxon>
        <taxon>Altericroceibacterium</taxon>
    </lineage>
</organism>
<feature type="compositionally biased region" description="Polar residues" evidence="1">
    <location>
        <begin position="90"/>
        <end position="105"/>
    </location>
</feature>
<keyword evidence="2" id="KW-0732">Signal</keyword>
<feature type="signal peptide" evidence="2">
    <location>
        <begin position="1"/>
        <end position="21"/>
    </location>
</feature>
<sequence>MRRGLLNAIVVVTMGSSALNAAPAEQVSGQASDSQETGDSAKILNGTFISLPLHAKPDAQGLPDLKASPSRTAEDNAPLDKLGNKAPLTQLDNINEQPKIASTPSIHEKPSFLPGTEDSGTENALEANRHSKGDIDPPTPLPSRHVSADEEEPAGKHGNRRYYTRNGFTTAISSSSLHPKLISGCPPYFVSGEESCKLEETKAPSPYSFLSPHPEWWGLKGRKTGHYFYDKGYLVHTANDHAIDGYFPLPGGALSPGRPWPKNFQSHNLPDYYRAYYNLGSEGAYGFLDNIVYRTDPESELITSIAALLTGSSFTIGQPMPSGYDIYNIPNGYRTRYQDSDNALYRYSDGYIYRVNPKNRLITAVIELIAS</sequence>
<evidence type="ECO:0000313" key="4">
    <source>
        <dbReference type="Proteomes" id="UP000284395"/>
    </source>
</evidence>
<keyword evidence="4" id="KW-1185">Reference proteome</keyword>
<protein>
    <submittedName>
        <fullName evidence="3">Uncharacterized protein</fullName>
    </submittedName>
</protein>
<proteinExistence type="predicted"/>
<feature type="chain" id="PRO_5019192487" evidence="2">
    <location>
        <begin position="22"/>
        <end position="371"/>
    </location>
</feature>
<accession>A0A420EMM4</accession>
<evidence type="ECO:0000256" key="2">
    <source>
        <dbReference type="SAM" id="SignalP"/>
    </source>
</evidence>
<name>A0A420EMM4_9SPHN</name>
<reference evidence="3 4" key="1">
    <citation type="submission" date="2018-09" db="EMBL/GenBank/DDBJ databases">
        <title>Altererythrobacter spongiae sp. nov., isolated from a marine sponge.</title>
        <authorList>
            <person name="Zhuang L."/>
            <person name="Luo L."/>
        </authorList>
    </citation>
    <scope>NUCLEOTIDE SEQUENCE [LARGE SCALE GENOMIC DNA]</scope>
    <source>
        <strain evidence="3 4">HN-Y73</strain>
    </source>
</reference>
<dbReference type="RefSeq" id="WP_120324367.1">
    <property type="nucleotide sequence ID" value="NZ_RAPF01000003.1"/>
</dbReference>
<gene>
    <name evidence="3" type="ORF">D6851_08110</name>
</gene>
<dbReference type="EMBL" id="RAPF01000003">
    <property type="protein sequence ID" value="RKF21962.1"/>
    <property type="molecule type" value="Genomic_DNA"/>
</dbReference>
<evidence type="ECO:0000313" key="3">
    <source>
        <dbReference type="EMBL" id="RKF21962.1"/>
    </source>
</evidence>